<feature type="binding site" description="axial binding residue" evidence="5">
    <location>
        <position position="527"/>
    </location>
    <ligand>
        <name>heme</name>
        <dbReference type="ChEBI" id="CHEBI:30413"/>
    </ligand>
    <ligandPart>
        <name>Fe</name>
        <dbReference type="ChEBI" id="CHEBI:18248"/>
    </ligandPart>
</feature>
<keyword evidence="6" id="KW-0560">Oxidoreductase</keyword>
<dbReference type="RefSeq" id="WP_088520253.1">
    <property type="nucleotide sequence ID" value="NZ_FYDG01000003.1"/>
</dbReference>
<evidence type="ECO:0000313" key="8">
    <source>
        <dbReference type="EMBL" id="SNB68869.1"/>
    </source>
</evidence>
<comment type="cofactor">
    <cofactor evidence="5">
        <name>heme</name>
        <dbReference type="ChEBI" id="CHEBI:30413"/>
    </cofactor>
</comment>
<keyword evidence="3 5" id="KW-0408">Iron</keyword>
<dbReference type="InterPro" id="IPR036922">
    <property type="entry name" value="Rieske_2Fe-2S_sf"/>
</dbReference>
<evidence type="ECO:0000256" key="5">
    <source>
        <dbReference type="PIRSR" id="PIRSR602401-1"/>
    </source>
</evidence>
<evidence type="ECO:0000256" key="2">
    <source>
        <dbReference type="ARBA" id="ARBA00022723"/>
    </source>
</evidence>
<name>A0A212R9H1_RHOAC</name>
<dbReference type="GO" id="GO:0005506">
    <property type="term" value="F:iron ion binding"/>
    <property type="evidence" value="ECO:0007669"/>
    <property type="project" value="InterPro"/>
</dbReference>
<protein>
    <submittedName>
        <fullName evidence="8">Cytochrome P450</fullName>
    </submittedName>
</protein>
<organism evidence="8 9">
    <name type="scientific">Rhodoblastus acidophilus</name>
    <name type="common">Rhodopseudomonas acidophila</name>
    <dbReference type="NCBI Taxonomy" id="1074"/>
    <lineage>
        <taxon>Bacteria</taxon>
        <taxon>Pseudomonadati</taxon>
        <taxon>Pseudomonadota</taxon>
        <taxon>Alphaproteobacteria</taxon>
        <taxon>Hyphomicrobiales</taxon>
        <taxon>Rhodoblastaceae</taxon>
        <taxon>Rhodoblastus</taxon>
    </lineage>
</organism>
<keyword evidence="1" id="KW-0001">2Fe-2S</keyword>
<evidence type="ECO:0000313" key="9">
    <source>
        <dbReference type="Proteomes" id="UP000198418"/>
    </source>
</evidence>
<dbReference type="InterPro" id="IPR017972">
    <property type="entry name" value="Cyt_P450_CS"/>
</dbReference>
<dbReference type="SUPFAM" id="SSF48264">
    <property type="entry name" value="Cytochrome P450"/>
    <property type="match status" value="1"/>
</dbReference>
<dbReference type="Gene3D" id="2.102.10.10">
    <property type="entry name" value="Rieske [2Fe-2S] iron-sulphur domain"/>
    <property type="match status" value="1"/>
</dbReference>
<dbReference type="EMBL" id="FYDG01000003">
    <property type="protein sequence ID" value="SNB68869.1"/>
    <property type="molecule type" value="Genomic_DNA"/>
</dbReference>
<dbReference type="InterPro" id="IPR017941">
    <property type="entry name" value="Rieske_2Fe-2S"/>
</dbReference>
<keyword evidence="6" id="KW-0503">Monooxygenase</keyword>
<dbReference type="Proteomes" id="UP000198418">
    <property type="component" value="Unassembled WGS sequence"/>
</dbReference>
<gene>
    <name evidence="8" type="ORF">SAMN06265338_103131</name>
</gene>
<dbReference type="GO" id="GO:0020037">
    <property type="term" value="F:heme binding"/>
    <property type="evidence" value="ECO:0007669"/>
    <property type="project" value="InterPro"/>
</dbReference>
<sequence>MEPASFARVAPVNELVGAGPFALSVDGRDLAVLRTPDGWRAFEGRCPHLGALLGEGEIDGGHLVCRNHRWRFDVASGRRAGGPELLASCPIVERDGALFADVSALGDCAGSKPAARKLHELPGPRPLPFLGNLHQLEPQSIHLVLEGWAARYGSVYRFALGRARAVAVSDPRLIDHVLRRRPETFRRPASLDRILAEIGVRGVFNAEGDSWRLQRKLTVAALSQRHLRQVYPHIQTVARRLRTRWRRLALESASFDMVEELKRFTVDVTLLVVFGHDLNTVEREESEIHEHLAVILPALSRRIFALLPTWRLLRSPGDRRFDRSVAAVHSWLSGLLAAARRRAAGGQNARAPASFLDAMARATDENGRAFSDDVILSNLFTLVLAGEDTTANSTAWAIHLLADHPDWGRRIRAEADSQLGDAAAPEDIDAANALTATNAVANEAMRLKPVGPVILLEANVDTQIGDVEIPSGTLVAALSRPAALDDGHFADGRAFRPQRWLESRTADAGGAHDIGAHLPFGSGPRMCPGRALALVEMNTILAMLYKHFDVERMGAAADVAESFGFVMSPAGLRVRLRLRA</sequence>
<keyword evidence="4" id="KW-0411">Iron-sulfur</keyword>
<keyword evidence="5 6" id="KW-0349">Heme</keyword>
<dbReference type="PANTHER" id="PTHR24301:SF2">
    <property type="entry name" value="THROMBOXANE-A SYNTHASE"/>
    <property type="match status" value="1"/>
</dbReference>
<dbReference type="GO" id="GO:0004497">
    <property type="term" value="F:monooxygenase activity"/>
    <property type="evidence" value="ECO:0007669"/>
    <property type="project" value="UniProtKB-KW"/>
</dbReference>
<evidence type="ECO:0000256" key="3">
    <source>
        <dbReference type="ARBA" id="ARBA00023004"/>
    </source>
</evidence>
<evidence type="ECO:0000256" key="1">
    <source>
        <dbReference type="ARBA" id="ARBA00022714"/>
    </source>
</evidence>
<dbReference type="SUPFAM" id="SSF50022">
    <property type="entry name" value="ISP domain"/>
    <property type="match status" value="1"/>
</dbReference>
<dbReference type="GO" id="GO:0016705">
    <property type="term" value="F:oxidoreductase activity, acting on paired donors, with incorporation or reduction of molecular oxygen"/>
    <property type="evidence" value="ECO:0007669"/>
    <property type="project" value="InterPro"/>
</dbReference>
<dbReference type="PRINTS" id="PR00385">
    <property type="entry name" value="P450"/>
</dbReference>
<dbReference type="InterPro" id="IPR001128">
    <property type="entry name" value="Cyt_P450"/>
</dbReference>
<dbReference type="InterPro" id="IPR002401">
    <property type="entry name" value="Cyt_P450_E_grp-I"/>
</dbReference>
<reference evidence="9" key="1">
    <citation type="submission" date="2017-06" db="EMBL/GenBank/DDBJ databases">
        <authorList>
            <person name="Varghese N."/>
            <person name="Submissions S."/>
        </authorList>
    </citation>
    <scope>NUCLEOTIDE SEQUENCE [LARGE SCALE GENOMIC DNA]</scope>
    <source>
        <strain evidence="9">DSM 137</strain>
    </source>
</reference>
<comment type="similarity">
    <text evidence="6">Belongs to the cytochrome P450 family.</text>
</comment>
<dbReference type="PRINTS" id="PR00463">
    <property type="entry name" value="EP450I"/>
</dbReference>
<accession>A0A212R9H1</accession>
<evidence type="ECO:0000259" key="7">
    <source>
        <dbReference type="PROSITE" id="PS51296"/>
    </source>
</evidence>
<feature type="domain" description="Rieske" evidence="7">
    <location>
        <begin position="7"/>
        <end position="100"/>
    </location>
</feature>
<dbReference type="OrthoDB" id="9764248at2"/>
<keyword evidence="2 5" id="KW-0479">Metal-binding</keyword>
<evidence type="ECO:0000256" key="4">
    <source>
        <dbReference type="ARBA" id="ARBA00023014"/>
    </source>
</evidence>
<proteinExistence type="inferred from homology"/>
<dbReference type="InterPro" id="IPR036396">
    <property type="entry name" value="Cyt_P450_sf"/>
</dbReference>
<dbReference type="Pfam" id="PF00067">
    <property type="entry name" value="p450"/>
    <property type="match status" value="1"/>
</dbReference>
<dbReference type="Gene3D" id="1.10.630.10">
    <property type="entry name" value="Cytochrome P450"/>
    <property type="match status" value="1"/>
</dbReference>
<dbReference type="GO" id="GO:0051537">
    <property type="term" value="F:2 iron, 2 sulfur cluster binding"/>
    <property type="evidence" value="ECO:0007669"/>
    <property type="project" value="UniProtKB-KW"/>
</dbReference>
<dbReference type="CDD" id="cd03467">
    <property type="entry name" value="Rieske"/>
    <property type="match status" value="1"/>
</dbReference>
<dbReference type="PROSITE" id="PS51296">
    <property type="entry name" value="RIESKE"/>
    <property type="match status" value="1"/>
</dbReference>
<evidence type="ECO:0000256" key="6">
    <source>
        <dbReference type="RuleBase" id="RU000461"/>
    </source>
</evidence>
<dbReference type="PANTHER" id="PTHR24301">
    <property type="entry name" value="THROMBOXANE-A SYNTHASE"/>
    <property type="match status" value="1"/>
</dbReference>
<dbReference type="Pfam" id="PF00355">
    <property type="entry name" value="Rieske"/>
    <property type="match status" value="1"/>
</dbReference>
<dbReference type="PROSITE" id="PS00086">
    <property type="entry name" value="CYTOCHROME_P450"/>
    <property type="match status" value="1"/>
</dbReference>
<dbReference type="AlphaFoldDB" id="A0A212R9H1"/>
<keyword evidence="9" id="KW-1185">Reference proteome</keyword>